<evidence type="ECO:0000259" key="2">
    <source>
        <dbReference type="Pfam" id="PF11678"/>
    </source>
</evidence>
<feature type="domain" description="Antibacterial effector protein Tle3 C-terminal" evidence="2">
    <location>
        <begin position="502"/>
        <end position="674"/>
    </location>
</feature>
<dbReference type="AlphaFoldDB" id="A0A0P9T545"/>
<dbReference type="Pfam" id="PF24322">
    <property type="entry name" value="Tle3"/>
    <property type="match status" value="1"/>
</dbReference>
<evidence type="ECO:0000313" key="4">
    <source>
        <dbReference type="EMBL" id="KPX67101.1"/>
    </source>
</evidence>
<sequence>MNGADEYAVAQGNTRLIPNLNTTSKMEVPADLPGVVIFLHGVNDPGASYESVETGLCQGVNERLDRPDLVAGRYGVRYNEAKKVPYEERDSDQKAMLDDPDTYLYRRDASDPKTHSVLIPFYWGHRAAPDQIKRDDAGDPFRMRNQFQDINGNRLDRHFAKAGGFIANATNNIPDVYGEGFKPNLKSIALETFKPDNALYFGHSPARHYCVLAAHRLAMLIREIRRVSPDETITIMGHSQGTMVTLLAQALLVDGGDRCADTFIMVDTPYCVLPGNTPKDQDTFSTLVGIVTAITNMPHTQPAMSELRDAKTYCGRSGSRWSPTQGIRKNKVGSMTVFPERDNRGKVYLYFCPDDTTVSLDDVQGIGTYGMPDALPDGRMAMMVLQQLRFYQRMWTKRHRYGEPILIGSTPQPELMRATGEARYPGSSFGAGMIARAPIPEGQERLINAEALTPPHAPEMFGGEAETGTPTTSGLDKPDDVGKSVALGKDAATFLWIEMPPEYDGPKVTVLQALERFNALSDDPEEKTRQVRIGRSRNPANPLSGYSSQREETPREARDRMDKNRNAWSDNSYHSGLLRSPENHRWVTAMDIAIGQAKCLDDPAMRDVLVAIADWKLDNETFGYLRKSSGWELLSTDAKELVTACHFYYQEGEFPSTELVPLNPPPLIDSLPKKESSR</sequence>
<organism evidence="4 5">
    <name type="scientific">Pseudomonas amygdali pv. lachrymans</name>
    <name type="common">Pseudomonas syringae pv. lachrymans</name>
    <dbReference type="NCBI Taxonomy" id="53707"/>
    <lineage>
        <taxon>Bacteria</taxon>
        <taxon>Pseudomonadati</taxon>
        <taxon>Pseudomonadota</taxon>
        <taxon>Gammaproteobacteria</taxon>
        <taxon>Pseudomonadales</taxon>
        <taxon>Pseudomonadaceae</taxon>
        <taxon>Pseudomonas</taxon>
        <taxon>Pseudomonas amygdali</taxon>
    </lineage>
</organism>
<dbReference type="Proteomes" id="UP000050265">
    <property type="component" value="Unassembled WGS sequence"/>
</dbReference>
<dbReference type="Gene3D" id="3.40.50.1820">
    <property type="entry name" value="alpha/beta hydrolase"/>
    <property type="match status" value="1"/>
</dbReference>
<dbReference type="PATRIC" id="fig|53707.9.peg.6404"/>
<accession>A0A0P9T545</accession>
<dbReference type="InterPro" id="IPR056221">
    <property type="entry name" value="Tle3_ab_dom"/>
</dbReference>
<feature type="region of interest" description="Disordered" evidence="1">
    <location>
        <begin position="521"/>
        <end position="574"/>
    </location>
</feature>
<gene>
    <name evidence="4" type="ORF">ALO35_100649</name>
</gene>
<evidence type="ECO:0000259" key="3">
    <source>
        <dbReference type="Pfam" id="PF24322"/>
    </source>
</evidence>
<feature type="region of interest" description="Disordered" evidence="1">
    <location>
        <begin position="455"/>
        <end position="482"/>
    </location>
</feature>
<dbReference type="SUPFAM" id="SSF53474">
    <property type="entry name" value="alpha/beta-Hydrolases"/>
    <property type="match status" value="1"/>
</dbReference>
<dbReference type="Pfam" id="PF11678">
    <property type="entry name" value="Tle3_C"/>
    <property type="match status" value="1"/>
</dbReference>
<proteinExistence type="predicted"/>
<name>A0A0P9T545_PSEAV</name>
<protein>
    <submittedName>
        <fullName evidence="4">Putative transmembrane protein</fullName>
    </submittedName>
</protein>
<evidence type="ECO:0000313" key="5">
    <source>
        <dbReference type="Proteomes" id="UP000050265"/>
    </source>
</evidence>
<feature type="compositionally biased region" description="Polar residues" evidence="1">
    <location>
        <begin position="538"/>
        <end position="548"/>
    </location>
</feature>
<keyword evidence="4" id="KW-0472">Membrane</keyword>
<feature type="compositionally biased region" description="Basic and acidic residues" evidence="1">
    <location>
        <begin position="549"/>
        <end position="565"/>
    </location>
</feature>
<evidence type="ECO:0000256" key="1">
    <source>
        <dbReference type="SAM" id="MobiDB-lite"/>
    </source>
</evidence>
<dbReference type="EMBL" id="LJQP01000270">
    <property type="protein sequence ID" value="KPX67101.1"/>
    <property type="molecule type" value="Genomic_DNA"/>
</dbReference>
<dbReference type="InterPro" id="IPR021692">
    <property type="entry name" value="Tle3_C"/>
</dbReference>
<comment type="caution">
    <text evidence="4">The sequence shown here is derived from an EMBL/GenBank/DDBJ whole genome shotgun (WGS) entry which is preliminary data.</text>
</comment>
<keyword evidence="4" id="KW-0812">Transmembrane</keyword>
<feature type="domain" description="T6SS Tle3 phospholipase effector alpha/beta" evidence="3">
    <location>
        <begin position="32"/>
        <end position="372"/>
    </location>
</feature>
<reference evidence="4 5" key="1">
    <citation type="submission" date="2015-09" db="EMBL/GenBank/DDBJ databases">
        <title>Genome announcement of multiple Pseudomonas syringae strains.</title>
        <authorList>
            <person name="Thakur S."/>
            <person name="Wang P.W."/>
            <person name="Gong Y."/>
            <person name="Weir B.S."/>
            <person name="Guttman D.S."/>
        </authorList>
    </citation>
    <scope>NUCLEOTIDE SEQUENCE [LARGE SCALE GENOMIC DNA]</scope>
    <source>
        <strain evidence="4 5">ICMP3507</strain>
    </source>
</reference>
<dbReference type="InterPro" id="IPR029058">
    <property type="entry name" value="AB_hydrolase_fold"/>
</dbReference>